<evidence type="ECO:0000256" key="1">
    <source>
        <dbReference type="SAM" id="MobiDB-lite"/>
    </source>
</evidence>
<proteinExistence type="predicted"/>
<protein>
    <submittedName>
        <fullName evidence="2">Uncharacterized protein</fullName>
    </submittedName>
</protein>
<feature type="region of interest" description="Disordered" evidence="1">
    <location>
        <begin position="31"/>
        <end position="52"/>
    </location>
</feature>
<keyword evidence="3" id="KW-1185">Reference proteome</keyword>
<evidence type="ECO:0000313" key="2">
    <source>
        <dbReference type="EMBL" id="CAI0405813.1"/>
    </source>
</evidence>
<name>A0AAV0J7Y6_9ROSI</name>
<dbReference type="AlphaFoldDB" id="A0AAV0J7Y6"/>
<evidence type="ECO:0000313" key="3">
    <source>
        <dbReference type="Proteomes" id="UP001154282"/>
    </source>
</evidence>
<gene>
    <name evidence="2" type="ORF">LITE_LOCUS12993</name>
</gene>
<dbReference type="EMBL" id="CAMGYJ010000004">
    <property type="protein sequence ID" value="CAI0405813.1"/>
    <property type="molecule type" value="Genomic_DNA"/>
</dbReference>
<reference evidence="2" key="1">
    <citation type="submission" date="2022-08" db="EMBL/GenBank/DDBJ databases">
        <authorList>
            <person name="Gutierrez-Valencia J."/>
        </authorList>
    </citation>
    <scope>NUCLEOTIDE SEQUENCE</scope>
</reference>
<comment type="caution">
    <text evidence="2">The sequence shown here is derived from an EMBL/GenBank/DDBJ whole genome shotgun (WGS) entry which is preliminary data.</text>
</comment>
<dbReference type="Proteomes" id="UP001154282">
    <property type="component" value="Unassembled WGS sequence"/>
</dbReference>
<accession>A0AAV0J7Y6</accession>
<feature type="compositionally biased region" description="Basic and acidic residues" evidence="1">
    <location>
        <begin position="42"/>
        <end position="52"/>
    </location>
</feature>
<organism evidence="2 3">
    <name type="scientific">Linum tenue</name>
    <dbReference type="NCBI Taxonomy" id="586396"/>
    <lineage>
        <taxon>Eukaryota</taxon>
        <taxon>Viridiplantae</taxon>
        <taxon>Streptophyta</taxon>
        <taxon>Embryophyta</taxon>
        <taxon>Tracheophyta</taxon>
        <taxon>Spermatophyta</taxon>
        <taxon>Magnoliopsida</taxon>
        <taxon>eudicotyledons</taxon>
        <taxon>Gunneridae</taxon>
        <taxon>Pentapetalae</taxon>
        <taxon>rosids</taxon>
        <taxon>fabids</taxon>
        <taxon>Malpighiales</taxon>
        <taxon>Linaceae</taxon>
        <taxon>Linum</taxon>
    </lineage>
</organism>
<sequence>MGFLSYSASWLSLTGRSSLSGFPRNVDRRAASLSPSTCHQHHGSEPATRKEEEKSISMALLLFSPSRSLKSMVGISIACSGIVLLFCNCEGK</sequence>